<reference evidence="1 2" key="1">
    <citation type="submission" date="2024-01" db="EMBL/GenBank/DDBJ databases">
        <authorList>
            <person name="Alioto T."/>
            <person name="Alioto T."/>
            <person name="Gomez Garrido J."/>
        </authorList>
    </citation>
    <scope>NUCLEOTIDE SEQUENCE [LARGE SCALE GENOMIC DNA]</scope>
</reference>
<accession>A0AAV1P8S0</accession>
<protein>
    <submittedName>
        <fullName evidence="1">Uncharacterized protein</fullName>
    </submittedName>
</protein>
<comment type="caution">
    <text evidence="1">The sequence shown here is derived from an EMBL/GenBank/DDBJ whole genome shotgun (WGS) entry which is preliminary data.</text>
</comment>
<dbReference type="AlphaFoldDB" id="A0AAV1P8S0"/>
<evidence type="ECO:0000313" key="1">
    <source>
        <dbReference type="EMBL" id="CAK6967052.1"/>
    </source>
</evidence>
<dbReference type="EMBL" id="CAWUFR010000099">
    <property type="protein sequence ID" value="CAK6967052.1"/>
    <property type="molecule type" value="Genomic_DNA"/>
</dbReference>
<sequence>MKPYCIQTEMMTKAVGSDEFLEVPTNKTSHKFTEVFISVRSLCLQAKRLHSDCQFDIKDIFNMIKPTVLMTSCFIPQVLLMPRKSCHPRSSNSRHYCCSYDQIPPTSHWSQVTSGEQLFTQMDEGVLPEWCVNMRWRIASEVLQLHPTAQTWPYLEDILKVYSSIESFMTKLGVFPGDKAFISLGSAAHLVPD</sequence>
<proteinExistence type="predicted"/>
<keyword evidence="2" id="KW-1185">Reference proteome</keyword>
<organism evidence="1 2">
    <name type="scientific">Scomber scombrus</name>
    <name type="common">Atlantic mackerel</name>
    <name type="synonym">Scomber vernalis</name>
    <dbReference type="NCBI Taxonomy" id="13677"/>
    <lineage>
        <taxon>Eukaryota</taxon>
        <taxon>Metazoa</taxon>
        <taxon>Chordata</taxon>
        <taxon>Craniata</taxon>
        <taxon>Vertebrata</taxon>
        <taxon>Euteleostomi</taxon>
        <taxon>Actinopterygii</taxon>
        <taxon>Neopterygii</taxon>
        <taxon>Teleostei</taxon>
        <taxon>Neoteleostei</taxon>
        <taxon>Acanthomorphata</taxon>
        <taxon>Pelagiaria</taxon>
        <taxon>Scombriformes</taxon>
        <taxon>Scombridae</taxon>
        <taxon>Scomber</taxon>
    </lineage>
</organism>
<evidence type="ECO:0000313" key="2">
    <source>
        <dbReference type="Proteomes" id="UP001314229"/>
    </source>
</evidence>
<gene>
    <name evidence="1" type="ORF">FSCOSCO3_A020568</name>
</gene>
<name>A0AAV1P8S0_SCOSC</name>
<dbReference type="Proteomes" id="UP001314229">
    <property type="component" value="Unassembled WGS sequence"/>
</dbReference>